<comment type="caution">
    <text evidence="1">The sequence shown here is derived from an EMBL/GenBank/DDBJ whole genome shotgun (WGS) entry which is preliminary data.</text>
</comment>
<accession>A0A2M7H2J5</accession>
<proteinExistence type="predicted"/>
<evidence type="ECO:0000313" key="1">
    <source>
        <dbReference type="EMBL" id="PIW36462.1"/>
    </source>
</evidence>
<dbReference type="EMBL" id="PFGC01000052">
    <property type="protein sequence ID" value="PIW36462.1"/>
    <property type="molecule type" value="Genomic_DNA"/>
</dbReference>
<sequence length="144" mass="15981">MYKNLFFILLLIIAGVGTAFAFNRTELLLIQDTSPVSEDVVPTNLETDLYQEQNGIEITIERIEQREDVTVLTLGLSNHRFDLGQDVIYEQATLNGQASISHTIPTNAVGGHHVEAEVLFEKTTSGSLVLTPVEGTTFTFNNLW</sequence>
<protein>
    <submittedName>
        <fullName evidence="1">Uncharacterized protein</fullName>
    </submittedName>
</protein>
<evidence type="ECO:0000313" key="2">
    <source>
        <dbReference type="Proteomes" id="UP000230292"/>
    </source>
</evidence>
<dbReference type="Proteomes" id="UP000230292">
    <property type="component" value="Unassembled WGS sequence"/>
</dbReference>
<reference evidence="1 2" key="1">
    <citation type="submission" date="2017-09" db="EMBL/GenBank/DDBJ databases">
        <title>Depth-based differentiation of microbial function through sediment-hosted aquifers and enrichment of novel symbionts in the deep terrestrial subsurface.</title>
        <authorList>
            <person name="Probst A.J."/>
            <person name="Ladd B."/>
            <person name="Jarett J.K."/>
            <person name="Geller-Mcgrath D.E."/>
            <person name="Sieber C.M."/>
            <person name="Emerson J.B."/>
            <person name="Anantharaman K."/>
            <person name="Thomas B.C."/>
            <person name="Malmstrom R."/>
            <person name="Stieglmeier M."/>
            <person name="Klingl A."/>
            <person name="Woyke T."/>
            <person name="Ryan C.M."/>
            <person name="Banfield J.F."/>
        </authorList>
    </citation>
    <scope>NUCLEOTIDE SEQUENCE [LARGE SCALE GENOMIC DNA]</scope>
    <source>
        <strain evidence="1">CG15_BIG_FIL_POST_REV_8_21_14_020_45_12</strain>
    </source>
</reference>
<name>A0A2M7H2J5_9BACT</name>
<gene>
    <name evidence="1" type="ORF">COW24_05245</name>
</gene>
<dbReference type="AlphaFoldDB" id="A0A2M7H2J5"/>
<organism evidence="1 2">
    <name type="scientific">Candidatus Kerfeldbacteria bacterium CG15_BIG_FIL_POST_REV_8_21_14_020_45_12</name>
    <dbReference type="NCBI Taxonomy" id="2014247"/>
    <lineage>
        <taxon>Bacteria</taxon>
        <taxon>Candidatus Kerfeldiibacteriota</taxon>
    </lineage>
</organism>